<evidence type="ECO:0000313" key="4">
    <source>
        <dbReference type="Proteomes" id="UP000321571"/>
    </source>
</evidence>
<protein>
    <recommendedName>
        <fullName evidence="2">ATP-grasp domain-containing protein</fullName>
    </recommendedName>
</protein>
<dbReference type="GO" id="GO:0005524">
    <property type="term" value="F:ATP binding"/>
    <property type="evidence" value="ECO:0007669"/>
    <property type="project" value="UniProtKB-UniRule"/>
</dbReference>
<reference evidence="3 4" key="1">
    <citation type="submission" date="2019-06" db="EMBL/GenBank/DDBJ databases">
        <title>Aeromicrobium sp. nov., isolated from a maize field.</title>
        <authorList>
            <person name="Lin S.-Y."/>
            <person name="Tsai C.-F."/>
            <person name="Young C.-C."/>
        </authorList>
    </citation>
    <scope>NUCLEOTIDE SEQUENCE [LARGE SCALE GENOMIC DNA]</scope>
    <source>
        <strain evidence="3 4">CC-CFT486</strain>
    </source>
</reference>
<dbReference type="PANTHER" id="PTHR39217">
    <property type="match status" value="1"/>
</dbReference>
<dbReference type="PROSITE" id="PS50975">
    <property type="entry name" value="ATP_GRASP"/>
    <property type="match status" value="1"/>
</dbReference>
<dbReference type="InterPro" id="IPR013815">
    <property type="entry name" value="ATP_grasp_subdomain_1"/>
</dbReference>
<evidence type="ECO:0000259" key="2">
    <source>
        <dbReference type="PROSITE" id="PS50975"/>
    </source>
</evidence>
<comment type="caution">
    <text evidence="3">The sequence shown here is derived from an EMBL/GenBank/DDBJ whole genome shotgun (WGS) entry which is preliminary data.</text>
</comment>
<name>A0A5C8NJD1_9ACTN</name>
<dbReference type="PANTHER" id="PTHR39217:SF1">
    <property type="entry name" value="GLUTATHIONE SYNTHETASE"/>
    <property type="match status" value="1"/>
</dbReference>
<evidence type="ECO:0000313" key="3">
    <source>
        <dbReference type="EMBL" id="TXL61196.1"/>
    </source>
</evidence>
<accession>A0A5C8NJD1</accession>
<dbReference type="InterPro" id="IPR053191">
    <property type="entry name" value="DcsG_Biosynth_Enzyme"/>
</dbReference>
<keyword evidence="1" id="KW-0547">Nucleotide-binding</keyword>
<dbReference type="EMBL" id="VDUX01000003">
    <property type="protein sequence ID" value="TXL61196.1"/>
    <property type="molecule type" value="Genomic_DNA"/>
</dbReference>
<dbReference type="InterPro" id="IPR011761">
    <property type="entry name" value="ATP-grasp"/>
</dbReference>
<proteinExistence type="predicted"/>
<sequence>MTIALATGRPYAAVDTDLPLLLDAARRHDVPAEVAVWDDPAVDWDGYDLVLVRSCWDYVLRRDDFLTWAAGLGPKIANPPEVLRWNTDKTYLRQLAESGVPVIDTRWDVRTGDPLPDAAEWVVKPSISAGSRDTARWSDPADVYAHSEELQAAGRTVMVQPYIESVDTEGETAMLFLGGRFSHAIRKGPLLERGEGVRQDRDSREVITPRAPTAVQHEVADQVLAALPPELGSAADLAYARVDLVTGPDGPVLIELELTEPSLFLDHAENGADLLITAVAGAA</sequence>
<dbReference type="Gene3D" id="3.40.50.20">
    <property type="match status" value="1"/>
</dbReference>
<dbReference type="GO" id="GO:0046872">
    <property type="term" value="F:metal ion binding"/>
    <property type="evidence" value="ECO:0007669"/>
    <property type="project" value="InterPro"/>
</dbReference>
<evidence type="ECO:0000256" key="1">
    <source>
        <dbReference type="PROSITE-ProRule" id="PRU00409"/>
    </source>
</evidence>
<keyword evidence="4" id="KW-1185">Reference proteome</keyword>
<keyword evidence="1" id="KW-0067">ATP-binding</keyword>
<dbReference type="Proteomes" id="UP000321571">
    <property type="component" value="Unassembled WGS sequence"/>
</dbReference>
<organism evidence="3 4">
    <name type="scientific">Aeromicrobium terrae</name>
    <dbReference type="NCBI Taxonomy" id="2498846"/>
    <lineage>
        <taxon>Bacteria</taxon>
        <taxon>Bacillati</taxon>
        <taxon>Actinomycetota</taxon>
        <taxon>Actinomycetes</taxon>
        <taxon>Propionibacteriales</taxon>
        <taxon>Nocardioidaceae</taxon>
        <taxon>Aeromicrobium</taxon>
    </lineage>
</organism>
<dbReference type="OrthoDB" id="3373978at2"/>
<dbReference type="AlphaFoldDB" id="A0A5C8NJD1"/>
<feature type="domain" description="ATP-grasp" evidence="2">
    <location>
        <begin position="92"/>
        <end position="283"/>
    </location>
</feature>
<dbReference type="Gene3D" id="3.30.470.20">
    <property type="entry name" value="ATP-grasp fold, B domain"/>
    <property type="match status" value="1"/>
</dbReference>
<dbReference type="Gene3D" id="3.30.1490.20">
    <property type="entry name" value="ATP-grasp fold, A domain"/>
    <property type="match status" value="1"/>
</dbReference>
<dbReference type="SUPFAM" id="SSF56059">
    <property type="entry name" value="Glutathione synthetase ATP-binding domain-like"/>
    <property type="match status" value="1"/>
</dbReference>
<dbReference type="RefSeq" id="WP_147685269.1">
    <property type="nucleotide sequence ID" value="NZ_VDUX01000003.1"/>
</dbReference>
<gene>
    <name evidence="3" type="ORF">FHP06_07090</name>
</gene>